<comment type="caution">
    <text evidence="3">The sequence shown here is derived from an EMBL/GenBank/DDBJ whole genome shotgun (WGS) entry which is preliminary data.</text>
</comment>
<dbReference type="PANTHER" id="PTHR48228">
    <property type="entry name" value="SUCCINYL-COA--D-CITRAMALATE COA-TRANSFERASE"/>
    <property type="match status" value="1"/>
</dbReference>
<dbReference type="InterPro" id="IPR044855">
    <property type="entry name" value="CoA-Trfase_III_dom3_sf"/>
</dbReference>
<gene>
    <name evidence="3" type="ORF">GCM10009838_10600</name>
</gene>
<keyword evidence="4" id="KW-1185">Reference proteome</keyword>
<dbReference type="Proteomes" id="UP001499854">
    <property type="component" value="Unassembled WGS sequence"/>
</dbReference>
<evidence type="ECO:0000313" key="3">
    <source>
        <dbReference type="EMBL" id="GAA1956587.1"/>
    </source>
</evidence>
<dbReference type="InterPro" id="IPR023606">
    <property type="entry name" value="CoA-Trfase_III_dom_1_sf"/>
</dbReference>
<proteinExistence type="inferred from homology"/>
<comment type="similarity">
    <text evidence="1">Belongs to the CoA-transferase III family.</text>
</comment>
<dbReference type="InterPro" id="IPR003673">
    <property type="entry name" value="CoA-Trfase_fam_III"/>
</dbReference>
<dbReference type="PANTHER" id="PTHR48228:SF6">
    <property type="entry name" value="L-CARNITINE COA-TRANSFERASE"/>
    <property type="match status" value="1"/>
</dbReference>
<dbReference type="Gene3D" id="3.30.1540.10">
    <property type="entry name" value="formyl-coa transferase, domain 3"/>
    <property type="match status" value="1"/>
</dbReference>
<protein>
    <submittedName>
        <fullName evidence="3">CoA transferase</fullName>
    </submittedName>
</protein>
<dbReference type="EMBL" id="BAAAQM010000004">
    <property type="protein sequence ID" value="GAA1956587.1"/>
    <property type="molecule type" value="Genomic_DNA"/>
</dbReference>
<dbReference type="GO" id="GO:0016740">
    <property type="term" value="F:transferase activity"/>
    <property type="evidence" value="ECO:0007669"/>
    <property type="project" value="UniProtKB-KW"/>
</dbReference>
<dbReference type="Pfam" id="PF02515">
    <property type="entry name" value="CoA_transf_3"/>
    <property type="match status" value="1"/>
</dbReference>
<keyword evidence="2 3" id="KW-0808">Transferase</keyword>
<dbReference type="SUPFAM" id="SSF89796">
    <property type="entry name" value="CoA-transferase family III (CaiB/BaiF)"/>
    <property type="match status" value="1"/>
</dbReference>
<dbReference type="RefSeq" id="WP_344655781.1">
    <property type="nucleotide sequence ID" value="NZ_BAAAQM010000004.1"/>
</dbReference>
<evidence type="ECO:0000256" key="2">
    <source>
        <dbReference type="ARBA" id="ARBA00022679"/>
    </source>
</evidence>
<organism evidence="3 4">
    <name type="scientific">Catenulispora subtropica</name>
    <dbReference type="NCBI Taxonomy" id="450798"/>
    <lineage>
        <taxon>Bacteria</taxon>
        <taxon>Bacillati</taxon>
        <taxon>Actinomycetota</taxon>
        <taxon>Actinomycetes</taxon>
        <taxon>Catenulisporales</taxon>
        <taxon>Catenulisporaceae</taxon>
        <taxon>Catenulispora</taxon>
    </lineage>
</organism>
<evidence type="ECO:0000313" key="4">
    <source>
        <dbReference type="Proteomes" id="UP001499854"/>
    </source>
</evidence>
<reference evidence="3 4" key="1">
    <citation type="journal article" date="2019" name="Int. J. Syst. Evol. Microbiol.">
        <title>The Global Catalogue of Microorganisms (GCM) 10K type strain sequencing project: providing services to taxonomists for standard genome sequencing and annotation.</title>
        <authorList>
            <consortium name="The Broad Institute Genomics Platform"/>
            <consortium name="The Broad Institute Genome Sequencing Center for Infectious Disease"/>
            <person name="Wu L."/>
            <person name="Ma J."/>
        </authorList>
    </citation>
    <scope>NUCLEOTIDE SEQUENCE [LARGE SCALE GENOMIC DNA]</scope>
    <source>
        <strain evidence="3 4">JCM 16013</strain>
    </source>
</reference>
<accession>A0ABN2QQJ9</accession>
<name>A0ABN2QQJ9_9ACTN</name>
<evidence type="ECO:0000256" key="1">
    <source>
        <dbReference type="ARBA" id="ARBA00008383"/>
    </source>
</evidence>
<dbReference type="Gene3D" id="3.40.50.10540">
    <property type="entry name" value="Crotonobetainyl-coa:carnitine coa-transferase, domain 1"/>
    <property type="match status" value="1"/>
</dbReference>
<sequence>MISGPASAAPPPLAGLRVVELATLFAGPLAATWLGDFGADVVKVEHPRRPDPSRGHGIAKDGIGLWWKTIGRNKRTVTLDLSKPGGREMALRLAEQADVVIENFRPGTLERWGLGPDRLAEVNPRLVLARVTAFGQTGPYAGRPGFGTVAEAMSGFAALSGEPDGPPLLPPFGLADGVAGLATAYAVMLALASRGVTGRGQVVDLAIIEPLLALLGPQITAYDQLGYIQPRTGNQTSNNSPRNLYRTADGSWVAVSTSAQNIAERVMRLVGKPEVIDEPWFASGAGRAAHRAEVDPPVAAWIAAHSLAETMEAFERAEAAIGPVYDARGILADPQYQALETTVTVPDPELGPLRMQNLMFRLSGSPGAIRWAGRPHGADTEAVLGELGLDAARIAALRAEGAA</sequence>
<dbReference type="InterPro" id="IPR050509">
    <property type="entry name" value="CoA-transferase_III"/>
</dbReference>